<dbReference type="SUPFAM" id="SSF82866">
    <property type="entry name" value="Multidrug efflux transporter AcrB transmembrane domain"/>
    <property type="match status" value="2"/>
</dbReference>
<keyword evidence="5" id="KW-0997">Cell inner membrane</keyword>
<dbReference type="NCBIfam" id="TIGR00915">
    <property type="entry name" value="2A0602"/>
    <property type="match status" value="1"/>
</dbReference>
<dbReference type="Gene3D" id="3.30.70.1440">
    <property type="entry name" value="Multidrug efflux transporter AcrB pore domain"/>
    <property type="match status" value="1"/>
</dbReference>
<dbReference type="PANTHER" id="PTHR32063:SF9">
    <property type="entry name" value="SIMILAR TO MULTIDRUG RESISTANCE PROTEIN MEXB"/>
    <property type="match status" value="1"/>
</dbReference>
<evidence type="ECO:0000256" key="7">
    <source>
        <dbReference type="ARBA" id="ARBA00022989"/>
    </source>
</evidence>
<comment type="caution">
    <text evidence="11">The sequence shown here is derived from an EMBL/GenBank/DDBJ whole genome shotgun (WGS) entry which is preliminary data.</text>
</comment>
<dbReference type="InterPro" id="IPR000731">
    <property type="entry name" value="SSD"/>
</dbReference>
<dbReference type="PANTHER" id="PTHR32063">
    <property type="match status" value="1"/>
</dbReference>
<protein>
    <submittedName>
        <fullName evidence="11">Efflux RND transporter permease subunit</fullName>
    </submittedName>
</protein>
<comment type="subcellular location">
    <subcellularLocation>
        <location evidence="1">Cell inner membrane</location>
        <topology evidence="1">Multi-pass membrane protein</topology>
    </subcellularLocation>
</comment>
<dbReference type="PROSITE" id="PS50156">
    <property type="entry name" value="SSD"/>
    <property type="match status" value="1"/>
</dbReference>
<dbReference type="Gene3D" id="3.30.70.1320">
    <property type="entry name" value="Multidrug efflux transporter AcrB pore domain like"/>
    <property type="match status" value="1"/>
</dbReference>
<feature type="transmembrane region" description="Helical" evidence="9">
    <location>
        <begin position="437"/>
        <end position="457"/>
    </location>
</feature>
<feature type="domain" description="SSD" evidence="10">
    <location>
        <begin position="369"/>
        <end position="494"/>
    </location>
</feature>
<evidence type="ECO:0000256" key="5">
    <source>
        <dbReference type="ARBA" id="ARBA00022519"/>
    </source>
</evidence>
<reference evidence="12" key="1">
    <citation type="journal article" date="2019" name="Int. J. Syst. Evol. Microbiol.">
        <title>The Global Catalogue of Microorganisms (GCM) 10K type strain sequencing project: providing services to taxonomists for standard genome sequencing and annotation.</title>
        <authorList>
            <consortium name="The Broad Institute Genomics Platform"/>
            <consortium name="The Broad Institute Genome Sequencing Center for Infectious Disease"/>
            <person name="Wu L."/>
            <person name="Ma J."/>
        </authorList>
    </citation>
    <scope>NUCLEOTIDE SEQUENCE [LARGE SCALE GENOMIC DNA]</scope>
    <source>
        <strain evidence="12">CECT 9128</strain>
    </source>
</reference>
<evidence type="ECO:0000259" key="10">
    <source>
        <dbReference type="PROSITE" id="PS50156"/>
    </source>
</evidence>
<evidence type="ECO:0000256" key="1">
    <source>
        <dbReference type="ARBA" id="ARBA00004429"/>
    </source>
</evidence>
<dbReference type="EMBL" id="JBHSAS010000033">
    <property type="protein sequence ID" value="MFC4029438.1"/>
    <property type="molecule type" value="Genomic_DNA"/>
</dbReference>
<evidence type="ECO:0000256" key="4">
    <source>
        <dbReference type="ARBA" id="ARBA00022475"/>
    </source>
</evidence>
<sequence>MLNKIIKRPVLATVISIILVLLGILGLMRIPMTQFPDIAPPTVFVSGTYPGANAESVIRSVITPLEQAINGVENMQYMTSSAANDGSFSTTIIFKQGVDPDQAAVNVQNRVAQINAQLPQEVIRLGLTTTKQQSSYLMIVNVNSEKPEKYDEGFLSNYAEINLVPELKRIPGVGNVSLFGSKEYSVRIWLNPVKLSSYGLVPADVETAIQQYSFEASPGTLGEESDASLQYTLRYKGKLNTPEEFEKIILRSKTDGAVLRLGDIARIEFGLSNYSSDTYTDGMPSIVFAVIQASGSNANNIAVEVKKSLDRFQNNAPDGIKYDLIQNMKDRLDTSVSQMKSTLIEAFLLVFIVVLVFLQDFRSTIIPAIAVPVSIIGTFFFIYLIGFSVNVLTLFALVLAIGIVVDDAIVVVEAVHAKMQQTGESAKNATISAMSEISGAIISITLVNAAVFLPVGFMEGPAGIFYRQFSYTLVIAILISAVNALTLSPALCALLLRNHHNEEGGEKKKFTQRFSDAFNASFERLTDKYIRAVRFLGMKKVIAIGALSLVSFVAFFLMNNAQKGFIPAEDDNNLSFAVNLQTGANLQFITAEMEKATKIISALPEVKSVSTVSGFSMFSSGASPNSAMGFITLKKPEDRGAVSDINKVMHKIESSLKNKIKGELMVFRNPAVEGFGTTGGVEFVLQDRTSGDIIDFEKVSRKVIDALNKRPEISTAFTSFRSDYPQYEVKLDEDKAQQLGLTPKEVMDALQLYLTGSQTTDFIRFGRLYRVNVRSEADYRRDETSLANIMVRNNLNQMVPISTLITLKKVFGPQNISRYNLYNSISVNVNSAGDASTGKIMNAVDEVLNQELPKGYGYEYNGLSLQEKKSGSQMIFIFSLSILFIYFLLAGQYESYLLPLPVILSLPTGVLGVFIATGFAGLDNNIYVQIALIMLMGLLAKNAILIVEFALQQRKAGLSIFDAGIAGAKMRLRPILMTSLAFVVGLIPLMFAKGGTAIGNKSISISAAGGMVSGVLLGVLIVPVLYMIFQSLQEKISGNQNA</sequence>
<keyword evidence="8 9" id="KW-0472">Membrane</keyword>
<evidence type="ECO:0000256" key="6">
    <source>
        <dbReference type="ARBA" id="ARBA00022692"/>
    </source>
</evidence>
<gene>
    <name evidence="11" type="ORF">ACFOS1_18615</name>
</gene>
<keyword evidence="4" id="KW-1003">Cell membrane</keyword>
<evidence type="ECO:0000256" key="9">
    <source>
        <dbReference type="SAM" id="Phobius"/>
    </source>
</evidence>
<evidence type="ECO:0000256" key="3">
    <source>
        <dbReference type="ARBA" id="ARBA00022448"/>
    </source>
</evidence>
<feature type="transmembrane region" description="Helical" evidence="9">
    <location>
        <begin position="926"/>
        <end position="951"/>
    </location>
</feature>
<feature type="transmembrane region" description="Helical" evidence="9">
    <location>
        <begin position="341"/>
        <end position="358"/>
    </location>
</feature>
<feature type="transmembrane region" description="Helical" evidence="9">
    <location>
        <begin position="541"/>
        <end position="558"/>
    </location>
</feature>
<dbReference type="RefSeq" id="WP_290237018.1">
    <property type="nucleotide sequence ID" value="NZ_JAUFPZ010000002.1"/>
</dbReference>
<dbReference type="Gene3D" id="1.20.1640.10">
    <property type="entry name" value="Multidrug efflux transporter AcrB transmembrane domain"/>
    <property type="match status" value="2"/>
</dbReference>
<evidence type="ECO:0000256" key="8">
    <source>
        <dbReference type="ARBA" id="ARBA00023136"/>
    </source>
</evidence>
<dbReference type="Gene3D" id="3.30.70.1430">
    <property type="entry name" value="Multidrug efflux transporter AcrB pore domain"/>
    <property type="match status" value="2"/>
</dbReference>
<accession>A0ABV8HBV0</accession>
<dbReference type="PRINTS" id="PR00702">
    <property type="entry name" value="ACRIFLAVINRP"/>
</dbReference>
<keyword evidence="12" id="KW-1185">Reference proteome</keyword>
<feature type="transmembrane region" description="Helical" evidence="9">
    <location>
        <begin position="972"/>
        <end position="991"/>
    </location>
</feature>
<dbReference type="InterPro" id="IPR027463">
    <property type="entry name" value="AcrB_DN_DC_subdom"/>
</dbReference>
<feature type="transmembrane region" description="Helical" evidence="9">
    <location>
        <begin position="896"/>
        <end position="920"/>
    </location>
</feature>
<dbReference type="SUPFAM" id="SSF82693">
    <property type="entry name" value="Multidrug efflux transporter AcrB pore domain, PN1, PN2, PC1 and PC2 subdomains"/>
    <property type="match status" value="4"/>
</dbReference>
<name>A0ABV8HBV0_9FLAO</name>
<dbReference type="Gene3D" id="3.30.2090.10">
    <property type="entry name" value="Multidrug efflux transporter AcrB TolC docking domain, DN and DC subdomains"/>
    <property type="match status" value="2"/>
</dbReference>
<feature type="transmembrane region" description="Helical" evidence="9">
    <location>
        <begin position="9"/>
        <end position="28"/>
    </location>
</feature>
<keyword evidence="3" id="KW-0813">Transport</keyword>
<dbReference type="Pfam" id="PF00873">
    <property type="entry name" value="ACR_tran"/>
    <property type="match status" value="1"/>
</dbReference>
<proteinExistence type="inferred from homology"/>
<organism evidence="11 12">
    <name type="scientific">Zunongwangia endophytica</name>
    <dbReference type="NCBI Taxonomy" id="1808945"/>
    <lineage>
        <taxon>Bacteria</taxon>
        <taxon>Pseudomonadati</taxon>
        <taxon>Bacteroidota</taxon>
        <taxon>Flavobacteriia</taxon>
        <taxon>Flavobacteriales</taxon>
        <taxon>Flavobacteriaceae</taxon>
        <taxon>Zunongwangia</taxon>
    </lineage>
</organism>
<feature type="transmembrane region" description="Helical" evidence="9">
    <location>
        <begin position="365"/>
        <end position="385"/>
    </location>
</feature>
<feature type="transmembrane region" description="Helical" evidence="9">
    <location>
        <begin position="871"/>
        <end position="889"/>
    </location>
</feature>
<feature type="transmembrane region" description="Helical" evidence="9">
    <location>
        <begin position="391"/>
        <end position="416"/>
    </location>
</feature>
<evidence type="ECO:0000313" key="12">
    <source>
        <dbReference type="Proteomes" id="UP001595793"/>
    </source>
</evidence>
<dbReference type="InterPro" id="IPR001036">
    <property type="entry name" value="Acrflvin-R"/>
</dbReference>
<feature type="transmembrane region" description="Helical" evidence="9">
    <location>
        <begin position="1003"/>
        <end position="1029"/>
    </location>
</feature>
<comment type="similarity">
    <text evidence="2">Belongs to the resistance-nodulation-cell division (RND) (TC 2.A.6) family.</text>
</comment>
<dbReference type="InterPro" id="IPR004764">
    <property type="entry name" value="MdtF-like"/>
</dbReference>
<evidence type="ECO:0000313" key="11">
    <source>
        <dbReference type="EMBL" id="MFC4029438.1"/>
    </source>
</evidence>
<keyword evidence="7 9" id="KW-1133">Transmembrane helix</keyword>
<feature type="transmembrane region" description="Helical" evidence="9">
    <location>
        <begin position="469"/>
        <end position="496"/>
    </location>
</feature>
<dbReference type="SUPFAM" id="SSF82714">
    <property type="entry name" value="Multidrug efflux transporter AcrB TolC docking domain, DN and DC subdomains"/>
    <property type="match status" value="2"/>
</dbReference>
<keyword evidence="6 9" id="KW-0812">Transmembrane</keyword>
<dbReference type="Proteomes" id="UP001595793">
    <property type="component" value="Unassembled WGS sequence"/>
</dbReference>
<evidence type="ECO:0000256" key="2">
    <source>
        <dbReference type="ARBA" id="ARBA00010942"/>
    </source>
</evidence>